<dbReference type="Proteomes" id="UP000799428">
    <property type="component" value="Unassembled WGS sequence"/>
</dbReference>
<evidence type="ECO:0000313" key="3">
    <source>
        <dbReference type="Proteomes" id="UP000799428"/>
    </source>
</evidence>
<dbReference type="EMBL" id="MU005790">
    <property type="protein sequence ID" value="KAF2703078.1"/>
    <property type="molecule type" value="Genomic_DNA"/>
</dbReference>
<evidence type="ECO:0000313" key="2">
    <source>
        <dbReference type="EMBL" id="KAF2703078.1"/>
    </source>
</evidence>
<feature type="compositionally biased region" description="Low complexity" evidence="1">
    <location>
        <begin position="94"/>
        <end position="103"/>
    </location>
</feature>
<reference evidence="2" key="1">
    <citation type="journal article" date="2020" name="Stud. Mycol.">
        <title>101 Dothideomycetes genomes: a test case for predicting lifestyles and emergence of pathogens.</title>
        <authorList>
            <person name="Haridas S."/>
            <person name="Albert R."/>
            <person name="Binder M."/>
            <person name="Bloem J."/>
            <person name="Labutti K."/>
            <person name="Salamov A."/>
            <person name="Andreopoulos B."/>
            <person name="Baker S."/>
            <person name="Barry K."/>
            <person name="Bills G."/>
            <person name="Bluhm B."/>
            <person name="Cannon C."/>
            <person name="Castanera R."/>
            <person name="Culley D."/>
            <person name="Daum C."/>
            <person name="Ezra D."/>
            <person name="Gonzalez J."/>
            <person name="Henrissat B."/>
            <person name="Kuo A."/>
            <person name="Liang C."/>
            <person name="Lipzen A."/>
            <person name="Lutzoni F."/>
            <person name="Magnuson J."/>
            <person name="Mondo S."/>
            <person name="Nolan M."/>
            <person name="Ohm R."/>
            <person name="Pangilinan J."/>
            <person name="Park H.-J."/>
            <person name="Ramirez L."/>
            <person name="Alfaro M."/>
            <person name="Sun H."/>
            <person name="Tritt A."/>
            <person name="Yoshinaga Y."/>
            <person name="Zwiers L.-H."/>
            <person name="Turgeon B."/>
            <person name="Goodwin S."/>
            <person name="Spatafora J."/>
            <person name="Crous P."/>
            <person name="Grigoriev I."/>
        </authorList>
    </citation>
    <scope>NUCLEOTIDE SEQUENCE</scope>
    <source>
        <strain evidence="2">CBS 279.74</strain>
    </source>
</reference>
<keyword evidence="3" id="KW-1185">Reference proteome</keyword>
<gene>
    <name evidence="2" type="ORF">K504DRAFT_508485</name>
</gene>
<evidence type="ECO:0000256" key="1">
    <source>
        <dbReference type="SAM" id="MobiDB-lite"/>
    </source>
</evidence>
<sequence length="109" mass="10658">MSNPETLLALATELQALSEKLKAFGNQLTLASTTLGAEAINIAEERARMYNTGLTSVAVALNFGRGTLGSGLNTTTTGFTTIAAAGGGGGAGAGAAVNAQEGGDAAAKK</sequence>
<accession>A0A6G1JRA7</accession>
<proteinExistence type="predicted"/>
<organism evidence="2 3">
    <name type="scientific">Pleomassaria siparia CBS 279.74</name>
    <dbReference type="NCBI Taxonomy" id="1314801"/>
    <lineage>
        <taxon>Eukaryota</taxon>
        <taxon>Fungi</taxon>
        <taxon>Dikarya</taxon>
        <taxon>Ascomycota</taxon>
        <taxon>Pezizomycotina</taxon>
        <taxon>Dothideomycetes</taxon>
        <taxon>Pleosporomycetidae</taxon>
        <taxon>Pleosporales</taxon>
        <taxon>Pleomassariaceae</taxon>
        <taxon>Pleomassaria</taxon>
    </lineage>
</organism>
<feature type="region of interest" description="Disordered" evidence="1">
    <location>
        <begin position="89"/>
        <end position="109"/>
    </location>
</feature>
<dbReference type="AlphaFoldDB" id="A0A6G1JRA7"/>
<name>A0A6G1JRA7_9PLEO</name>
<protein>
    <submittedName>
        <fullName evidence="2">Uncharacterized protein</fullName>
    </submittedName>
</protein>